<keyword evidence="4" id="KW-0812">Transmembrane</keyword>
<keyword evidence="4" id="KW-0472">Membrane</keyword>
<dbReference type="InterPro" id="IPR050987">
    <property type="entry name" value="AtrR-like"/>
</dbReference>
<dbReference type="CDD" id="cd12148">
    <property type="entry name" value="fungal_TF_MHR"/>
    <property type="match status" value="1"/>
</dbReference>
<dbReference type="GO" id="GO:0006351">
    <property type="term" value="P:DNA-templated transcription"/>
    <property type="evidence" value="ECO:0007669"/>
    <property type="project" value="InterPro"/>
</dbReference>
<evidence type="ECO:0000256" key="2">
    <source>
        <dbReference type="ARBA" id="ARBA00023242"/>
    </source>
</evidence>
<keyword evidence="2" id="KW-0539">Nucleus</keyword>
<protein>
    <submittedName>
        <fullName evidence="6">Fungal specific transcription factor domain-containing protein</fullName>
    </submittedName>
</protein>
<organism evidence="6 7">
    <name type="scientific">Colletotrichum sojae</name>
    <dbReference type="NCBI Taxonomy" id="2175907"/>
    <lineage>
        <taxon>Eukaryota</taxon>
        <taxon>Fungi</taxon>
        <taxon>Dikarya</taxon>
        <taxon>Ascomycota</taxon>
        <taxon>Pezizomycotina</taxon>
        <taxon>Sordariomycetes</taxon>
        <taxon>Hypocreomycetidae</taxon>
        <taxon>Glomerellales</taxon>
        <taxon>Glomerellaceae</taxon>
        <taxon>Colletotrichum</taxon>
        <taxon>Colletotrichum orchidearum species complex</taxon>
    </lineage>
</organism>
<evidence type="ECO:0000256" key="3">
    <source>
        <dbReference type="SAM" id="MobiDB-lite"/>
    </source>
</evidence>
<feature type="transmembrane region" description="Helical" evidence="4">
    <location>
        <begin position="537"/>
        <end position="558"/>
    </location>
</feature>
<feature type="compositionally biased region" description="Polar residues" evidence="3">
    <location>
        <begin position="86"/>
        <end position="110"/>
    </location>
</feature>
<dbReference type="Pfam" id="PF04082">
    <property type="entry name" value="Fungal_trans"/>
    <property type="match status" value="1"/>
</dbReference>
<accession>A0A8H6JB23</accession>
<sequence length="707" mass="79225">MEAGKDYVVPSWLIHKQCDVCRARKIRCDREHPCSRCLGSNSQCTYSDRLKTREKRKRILLTSQYENKIDNIDRRLDEIVGLLQSLPANPEQTPGPSPRTHNVTQTSTPISADGGPAASCVVEGESSLAAQFTFANDFVQRVAGITQSPQKGSGGELQERLEELSEMVAAYRQHSAPEEMGYPHARPLQRPRFHGCELPPIQETVALIRVAESQRLAGTGWIYEYLPMHHFSKACLDVYFSEDSSEIDFIIVNAGLHSIFKDYSNIVCAEDKEKYLGYAHLCRGHLETALSNLPLHMPPTSQGIIALTFGAFHSIELSKPFLAWSLSSKASEMCQSLGYHRISCAAGGAAEDAKLRSLLFWSTYFIDKSLSLRLGRASTIPEWTITTNRPSVKDSHQHPALAYFVLWVETARCQGSIYEMLYSPDATLQPDEVLRARVLRLVSDLRELEEATSETNSRWSRIAKDKAGDDLLDFYATSDETLRLSLLTMVHRAERRPLYAATTFNTDCVRAARATLERHRDCVDIMRRSTDNYLPTYFQWTLLFAPFMPFVVMLCHVVETQDERDLERLGDFVESIQAAAHVSDAASKAHRLFLALHGIAVRHAARARAVCAQDDGCDDEGHPEMDWFMTALGIPPPGHDTERLQGCPDPGFGHRDAVAHAPMPERRAGSGGAQRRLDAGPPMVRMGNEAELESWLCENEDIMEMLQ</sequence>
<dbReference type="CDD" id="cd00067">
    <property type="entry name" value="GAL4"/>
    <property type="match status" value="1"/>
</dbReference>
<keyword evidence="1" id="KW-0479">Metal-binding</keyword>
<dbReference type="InterPro" id="IPR007219">
    <property type="entry name" value="XnlR_reg_dom"/>
</dbReference>
<dbReference type="PROSITE" id="PS50048">
    <property type="entry name" value="ZN2_CY6_FUNGAL_2"/>
    <property type="match status" value="1"/>
</dbReference>
<dbReference type="SUPFAM" id="SSF57701">
    <property type="entry name" value="Zn2/Cys6 DNA-binding domain"/>
    <property type="match status" value="1"/>
</dbReference>
<gene>
    <name evidence="6" type="ORF">CSOJ01_06722</name>
</gene>
<keyword evidence="7" id="KW-1185">Reference proteome</keyword>
<reference evidence="6 7" key="1">
    <citation type="journal article" date="2020" name="Phytopathology">
        <title>Genome Sequence Resources of Colletotrichum truncatum, C. plurivorum, C. musicola, and C. sojae: Four Species Pathogenic to Soybean (Glycine max).</title>
        <authorList>
            <person name="Rogerio F."/>
            <person name="Boufleur T.R."/>
            <person name="Ciampi-Guillardi M."/>
            <person name="Sukno S.A."/>
            <person name="Thon M.R."/>
            <person name="Massola Junior N.S."/>
            <person name="Baroncelli R."/>
        </authorList>
    </citation>
    <scope>NUCLEOTIDE SEQUENCE [LARGE SCALE GENOMIC DNA]</scope>
    <source>
        <strain evidence="6 7">LFN0009</strain>
    </source>
</reference>
<keyword evidence="4" id="KW-1133">Transmembrane helix</keyword>
<dbReference type="AlphaFoldDB" id="A0A8H6JB23"/>
<comment type="caution">
    <text evidence="6">The sequence shown here is derived from an EMBL/GenBank/DDBJ whole genome shotgun (WGS) entry which is preliminary data.</text>
</comment>
<feature type="region of interest" description="Disordered" evidence="3">
    <location>
        <begin position="86"/>
        <end position="117"/>
    </location>
</feature>
<evidence type="ECO:0000259" key="5">
    <source>
        <dbReference type="PROSITE" id="PS50048"/>
    </source>
</evidence>
<dbReference type="SMART" id="SM00906">
    <property type="entry name" value="Fungal_trans"/>
    <property type="match status" value="1"/>
</dbReference>
<dbReference type="PANTHER" id="PTHR46910:SF5">
    <property type="entry name" value="ZN(II)2CYS6 TRANSCRIPTION FACTOR (EUROFUNG)"/>
    <property type="match status" value="1"/>
</dbReference>
<dbReference type="GO" id="GO:0008270">
    <property type="term" value="F:zinc ion binding"/>
    <property type="evidence" value="ECO:0007669"/>
    <property type="project" value="InterPro"/>
</dbReference>
<dbReference type="Pfam" id="PF00172">
    <property type="entry name" value="Zn_clus"/>
    <property type="match status" value="1"/>
</dbReference>
<dbReference type="Proteomes" id="UP000652219">
    <property type="component" value="Unassembled WGS sequence"/>
</dbReference>
<feature type="domain" description="Zn(2)-C6 fungal-type" evidence="5">
    <location>
        <begin position="17"/>
        <end position="46"/>
    </location>
</feature>
<dbReference type="PANTHER" id="PTHR46910">
    <property type="entry name" value="TRANSCRIPTION FACTOR PDR1"/>
    <property type="match status" value="1"/>
</dbReference>
<dbReference type="SMART" id="SM00066">
    <property type="entry name" value="GAL4"/>
    <property type="match status" value="1"/>
</dbReference>
<dbReference type="Gene3D" id="4.10.240.10">
    <property type="entry name" value="Zn(2)-C6 fungal-type DNA-binding domain"/>
    <property type="match status" value="1"/>
</dbReference>
<dbReference type="GO" id="GO:0003677">
    <property type="term" value="F:DNA binding"/>
    <property type="evidence" value="ECO:0007669"/>
    <property type="project" value="InterPro"/>
</dbReference>
<name>A0A8H6JB23_9PEZI</name>
<dbReference type="GO" id="GO:0000981">
    <property type="term" value="F:DNA-binding transcription factor activity, RNA polymerase II-specific"/>
    <property type="evidence" value="ECO:0007669"/>
    <property type="project" value="InterPro"/>
</dbReference>
<evidence type="ECO:0000313" key="6">
    <source>
        <dbReference type="EMBL" id="KAF6809787.1"/>
    </source>
</evidence>
<dbReference type="InterPro" id="IPR036864">
    <property type="entry name" value="Zn2-C6_fun-type_DNA-bd_sf"/>
</dbReference>
<dbReference type="InterPro" id="IPR001138">
    <property type="entry name" value="Zn2Cys6_DnaBD"/>
</dbReference>
<evidence type="ECO:0000313" key="7">
    <source>
        <dbReference type="Proteomes" id="UP000652219"/>
    </source>
</evidence>
<dbReference type="EMBL" id="WIGN01000096">
    <property type="protein sequence ID" value="KAF6809787.1"/>
    <property type="molecule type" value="Genomic_DNA"/>
</dbReference>
<proteinExistence type="predicted"/>
<evidence type="ECO:0000256" key="4">
    <source>
        <dbReference type="SAM" id="Phobius"/>
    </source>
</evidence>
<evidence type="ECO:0000256" key="1">
    <source>
        <dbReference type="ARBA" id="ARBA00022723"/>
    </source>
</evidence>